<evidence type="ECO:0000313" key="2">
    <source>
        <dbReference type="EMBL" id="ELQ74418.1"/>
    </source>
</evidence>
<keyword evidence="1" id="KW-0472">Membrane</keyword>
<accession>L7JSF8</accession>
<name>L7JSF8_TRAHO</name>
<keyword evidence="3" id="KW-1185">Reference proteome</keyword>
<dbReference type="VEuPathDB" id="MicrosporidiaDB:THOM_2651"/>
<sequence length="105" mass="12128">MFTLRITFDQFLLVSLGKDNKFTDVFKVSDYELGPEGFFAISVDNSTGYSDFKLQAIRHSTIEYPIFKDPEEKRSSGGKWIWLLFLIVVAFIAFVLYKKQVTKGK</sequence>
<keyword evidence="1" id="KW-1133">Transmembrane helix</keyword>
<dbReference type="Proteomes" id="UP000011185">
    <property type="component" value="Unassembled WGS sequence"/>
</dbReference>
<reference evidence="2 3" key="1">
    <citation type="journal article" date="2012" name="PLoS Pathog.">
        <title>The genome of the obligate intracellular parasite Trachipleistophora hominis: new insights into microsporidian genome dynamics and reductive evolution.</title>
        <authorList>
            <person name="Heinz E."/>
            <person name="Williams T.A."/>
            <person name="Nakjang S."/>
            <person name="Noel C.J."/>
            <person name="Swan D.C."/>
            <person name="Goldberg A.V."/>
            <person name="Harris S.R."/>
            <person name="Weinmaier T."/>
            <person name="Markert S."/>
            <person name="Becher D."/>
            <person name="Bernhardt J."/>
            <person name="Dagan T."/>
            <person name="Hacker C."/>
            <person name="Lucocq J.M."/>
            <person name="Schweder T."/>
            <person name="Rattei T."/>
            <person name="Hall N."/>
            <person name="Hirt R.P."/>
            <person name="Embley T.M."/>
        </authorList>
    </citation>
    <scope>NUCLEOTIDE SEQUENCE [LARGE SCALE GENOMIC DNA]</scope>
</reference>
<evidence type="ECO:0000313" key="3">
    <source>
        <dbReference type="Proteomes" id="UP000011185"/>
    </source>
</evidence>
<dbReference type="InParanoid" id="L7JSF8"/>
<dbReference type="AlphaFoldDB" id="L7JSF8"/>
<protein>
    <submittedName>
        <fullName evidence="2">Uncharacterized protein</fullName>
    </submittedName>
</protein>
<gene>
    <name evidence="2" type="ORF">THOM_2651</name>
</gene>
<keyword evidence="1" id="KW-0812">Transmembrane</keyword>
<dbReference type="HOGENOM" id="CLU_2238496_0_0_1"/>
<evidence type="ECO:0000256" key="1">
    <source>
        <dbReference type="SAM" id="Phobius"/>
    </source>
</evidence>
<organism evidence="2 3">
    <name type="scientific">Trachipleistophora hominis</name>
    <name type="common">Microsporidian parasite</name>
    <dbReference type="NCBI Taxonomy" id="72359"/>
    <lineage>
        <taxon>Eukaryota</taxon>
        <taxon>Fungi</taxon>
        <taxon>Fungi incertae sedis</taxon>
        <taxon>Microsporidia</taxon>
        <taxon>Pleistophoridae</taxon>
        <taxon>Trachipleistophora</taxon>
    </lineage>
</organism>
<feature type="transmembrane region" description="Helical" evidence="1">
    <location>
        <begin position="80"/>
        <end position="97"/>
    </location>
</feature>
<proteinExistence type="predicted"/>
<dbReference type="EMBL" id="JH994041">
    <property type="protein sequence ID" value="ELQ74418.1"/>
    <property type="molecule type" value="Genomic_DNA"/>
</dbReference>